<reference evidence="2" key="2">
    <citation type="journal article" date="2015" name="Data Brief">
        <title>Shoot transcriptome of the giant reed, Arundo donax.</title>
        <authorList>
            <person name="Barrero R.A."/>
            <person name="Guerrero F.D."/>
            <person name="Moolhuijzen P."/>
            <person name="Goolsby J.A."/>
            <person name="Tidwell J."/>
            <person name="Bellgard S.E."/>
            <person name="Bellgard M.I."/>
        </authorList>
    </citation>
    <scope>NUCLEOTIDE SEQUENCE</scope>
    <source>
        <tissue evidence="2">Shoot tissue taken approximately 20 cm above the soil surface</tissue>
    </source>
</reference>
<name>A0A0A9FTM4_ARUDO</name>
<sequence>MRSSVARCGDPPSRSSLPMSGVWGRQRGSTWEGRCLALTCRWGSSWR</sequence>
<protein>
    <submittedName>
        <fullName evidence="2">Uncharacterized protein</fullName>
    </submittedName>
</protein>
<organism evidence="2">
    <name type="scientific">Arundo donax</name>
    <name type="common">Giant reed</name>
    <name type="synonym">Donax arundinaceus</name>
    <dbReference type="NCBI Taxonomy" id="35708"/>
    <lineage>
        <taxon>Eukaryota</taxon>
        <taxon>Viridiplantae</taxon>
        <taxon>Streptophyta</taxon>
        <taxon>Embryophyta</taxon>
        <taxon>Tracheophyta</taxon>
        <taxon>Spermatophyta</taxon>
        <taxon>Magnoliopsida</taxon>
        <taxon>Liliopsida</taxon>
        <taxon>Poales</taxon>
        <taxon>Poaceae</taxon>
        <taxon>PACMAD clade</taxon>
        <taxon>Arundinoideae</taxon>
        <taxon>Arundineae</taxon>
        <taxon>Arundo</taxon>
    </lineage>
</organism>
<dbReference type="EMBL" id="GBRH01182304">
    <property type="protein sequence ID" value="JAE15592.1"/>
    <property type="molecule type" value="Transcribed_RNA"/>
</dbReference>
<evidence type="ECO:0000256" key="1">
    <source>
        <dbReference type="SAM" id="MobiDB-lite"/>
    </source>
</evidence>
<accession>A0A0A9FTM4</accession>
<evidence type="ECO:0000313" key="2">
    <source>
        <dbReference type="EMBL" id="JAE15592.1"/>
    </source>
</evidence>
<dbReference type="AlphaFoldDB" id="A0A0A9FTM4"/>
<reference evidence="2" key="1">
    <citation type="submission" date="2014-09" db="EMBL/GenBank/DDBJ databases">
        <authorList>
            <person name="Magalhaes I.L.F."/>
            <person name="Oliveira U."/>
            <person name="Santos F.R."/>
            <person name="Vidigal T.H.D.A."/>
            <person name="Brescovit A.D."/>
            <person name="Santos A.J."/>
        </authorList>
    </citation>
    <scope>NUCLEOTIDE SEQUENCE</scope>
    <source>
        <tissue evidence="2">Shoot tissue taken approximately 20 cm above the soil surface</tissue>
    </source>
</reference>
<feature type="region of interest" description="Disordered" evidence="1">
    <location>
        <begin position="1"/>
        <end position="26"/>
    </location>
</feature>
<proteinExistence type="predicted"/>